<dbReference type="STRING" id="1150625.Q75_00255"/>
<proteinExistence type="predicted"/>
<comment type="caution">
    <text evidence="3">The sequence shown here is derived from an EMBL/GenBank/DDBJ whole genome shotgun (WGS) entry which is preliminary data.</text>
</comment>
<evidence type="ECO:0000256" key="1">
    <source>
        <dbReference type="SAM" id="Phobius"/>
    </source>
</evidence>
<gene>
    <name evidence="3" type="ORF">Q75_00255</name>
</gene>
<dbReference type="EMBL" id="LDYG01000001">
    <property type="protein sequence ID" value="KUP09397.1"/>
    <property type="molecule type" value="Genomic_DNA"/>
</dbReference>
<evidence type="ECO:0000313" key="3">
    <source>
        <dbReference type="EMBL" id="KUP09397.1"/>
    </source>
</evidence>
<protein>
    <recommendedName>
        <fullName evidence="2">Regulatory protein YycH-like domain-containing protein</fullName>
    </recommendedName>
</protein>
<dbReference type="Pfam" id="PF09648">
    <property type="entry name" value="YycI"/>
    <property type="match status" value="1"/>
</dbReference>
<accession>A0A147KCI2</accession>
<reference evidence="3 4" key="1">
    <citation type="journal article" date="2016" name="Front. Microbiol.">
        <title>Microevolution Analysis of Bacillus coahuilensis Unveils Differences in Phosphorus Acquisition Strategies and Their Regulation.</title>
        <authorList>
            <person name="Gomez-Lunar Z."/>
            <person name="Hernandez-Gonzalez I."/>
            <person name="Rodriguez-Torres M.D."/>
            <person name="Souza V."/>
            <person name="Olmedo-Alvarez G."/>
        </authorList>
    </citation>
    <scope>NUCLEOTIDE SEQUENCE [LARGE SCALE GENOMIC DNA]</scope>
    <source>
        <strain evidence="4">p1.1.43</strain>
    </source>
</reference>
<dbReference type="OrthoDB" id="2388036at2"/>
<keyword evidence="1" id="KW-0472">Membrane</keyword>
<dbReference type="Gene3D" id="3.30.310.160">
    <property type="entry name" value="YycH protein, domain 2"/>
    <property type="match status" value="1"/>
</dbReference>
<feature type="transmembrane region" description="Helical" evidence="1">
    <location>
        <begin position="9"/>
        <end position="26"/>
    </location>
</feature>
<keyword evidence="1" id="KW-0812">Transmembrane</keyword>
<dbReference type="RefSeq" id="WP_010176007.1">
    <property type="nucleotide sequence ID" value="NZ_LDYG01000001.1"/>
</dbReference>
<dbReference type="Proteomes" id="UP000074108">
    <property type="component" value="Unassembled WGS sequence"/>
</dbReference>
<dbReference type="InterPro" id="IPR042274">
    <property type="entry name" value="YycH/YycI_2"/>
</dbReference>
<dbReference type="InterPro" id="IPR018604">
    <property type="entry name" value="YycI-like"/>
</dbReference>
<name>A0A147KCI2_9BACI</name>
<feature type="domain" description="Regulatory protein YycH-like" evidence="2">
    <location>
        <begin position="32"/>
        <end position="256"/>
    </location>
</feature>
<dbReference type="GO" id="GO:0016020">
    <property type="term" value="C:membrane"/>
    <property type="evidence" value="ECO:0007669"/>
    <property type="project" value="InterPro"/>
</dbReference>
<keyword evidence="4" id="KW-1185">Reference proteome</keyword>
<evidence type="ECO:0000313" key="4">
    <source>
        <dbReference type="Proteomes" id="UP000074108"/>
    </source>
</evidence>
<organism evidence="3 4">
    <name type="scientific">Bacillus coahuilensis p1.1.43</name>
    <dbReference type="NCBI Taxonomy" id="1150625"/>
    <lineage>
        <taxon>Bacteria</taxon>
        <taxon>Bacillati</taxon>
        <taxon>Bacillota</taxon>
        <taxon>Bacilli</taxon>
        <taxon>Bacillales</taxon>
        <taxon>Bacillaceae</taxon>
        <taxon>Bacillus</taxon>
    </lineage>
</organism>
<keyword evidence="1" id="KW-1133">Transmembrane helix</keyword>
<dbReference type="AlphaFoldDB" id="A0A147KCI2"/>
<evidence type="ECO:0000259" key="2">
    <source>
        <dbReference type="Pfam" id="PF09648"/>
    </source>
</evidence>
<sequence length="271" mass="31570">MDWSKTKSIFIVVFFILNLFLLTLMINKLNANNLTNLPNDTVEDLLSAESITYTKQENEVIEAYLLSAQSKQFTQEEVRLLKGQTVEIKNGSILTSELEEPIPLNEKNTVDDFFDILERVGVLYYEKYDYVTIDNAEGVVTFYQTYKDMPIYRNKSIYAQLLFYFNEDRELYAYEQTLLEDIEEFNDKKELLGYGQAVSTVVNQRLLQPNSDVKIDLGYHTSVQLESNFHVLTPTYRLIVEHNGQEKDMVYYVNAYEGKILDISTNDEVLE</sequence>
<dbReference type="PATRIC" id="fig|1150625.3.peg.51"/>